<gene>
    <name evidence="2" type="ORF">LMG32289_03523</name>
</gene>
<dbReference type="Gene3D" id="2.60.40.1090">
    <property type="entry name" value="Fimbrial-type adhesion domain"/>
    <property type="match status" value="1"/>
</dbReference>
<dbReference type="InterPro" id="IPR008966">
    <property type="entry name" value="Adhesion_dom_sf"/>
</dbReference>
<dbReference type="Proteomes" id="UP000706525">
    <property type="component" value="Unassembled WGS sequence"/>
</dbReference>
<protein>
    <recommendedName>
        <fullName evidence="4">DUF1120 domain-containing protein</fullName>
    </recommendedName>
</protein>
<organism evidence="2 3">
    <name type="scientific">Cupriavidus pampae</name>
    <dbReference type="NCBI Taxonomy" id="659251"/>
    <lineage>
        <taxon>Bacteria</taxon>
        <taxon>Pseudomonadati</taxon>
        <taxon>Pseudomonadota</taxon>
        <taxon>Betaproteobacteria</taxon>
        <taxon>Burkholderiales</taxon>
        <taxon>Burkholderiaceae</taxon>
        <taxon>Cupriavidus</taxon>
    </lineage>
</organism>
<feature type="chain" id="PRO_5046373979" description="DUF1120 domain-containing protein" evidence="1">
    <location>
        <begin position="25"/>
        <end position="224"/>
    </location>
</feature>
<proteinExistence type="predicted"/>
<evidence type="ECO:0008006" key="4">
    <source>
        <dbReference type="Google" id="ProtNLM"/>
    </source>
</evidence>
<dbReference type="SUPFAM" id="SSF49401">
    <property type="entry name" value="Bacterial adhesins"/>
    <property type="match status" value="1"/>
</dbReference>
<dbReference type="Pfam" id="PF06551">
    <property type="entry name" value="DUF1120"/>
    <property type="match status" value="1"/>
</dbReference>
<dbReference type="InterPro" id="IPR010546">
    <property type="entry name" value="DUF1120"/>
</dbReference>
<evidence type="ECO:0000313" key="2">
    <source>
        <dbReference type="EMBL" id="CAG9176410.1"/>
    </source>
</evidence>
<feature type="signal peptide" evidence="1">
    <location>
        <begin position="1"/>
        <end position="24"/>
    </location>
</feature>
<sequence>MKLIIRNTALATLPLAAILSAAFAADNADLTIKGSIKPSACSIALSDNALIDFGTIHAPALSQTSATRMASKLFTMTIHCNAPTKLVLSMIDGRQGTANDAAGSAIYPLDYVWYGAGKADGKNIGAYTIQRNAQTLATVDGQVATTLYTTDGGNLWNQTQQVDWSQPATRGHGWSSGPASAPGAFKTITQQWQLDFAIGKATDLPPLTQDIHLDGLVTFEIKYL</sequence>
<evidence type="ECO:0000256" key="1">
    <source>
        <dbReference type="SAM" id="SignalP"/>
    </source>
</evidence>
<name>A0ABN7YW27_9BURK</name>
<comment type="caution">
    <text evidence="2">The sequence shown here is derived from an EMBL/GenBank/DDBJ whole genome shotgun (WGS) entry which is preliminary data.</text>
</comment>
<dbReference type="RefSeq" id="WP_223990556.1">
    <property type="nucleotide sequence ID" value="NZ_CAJZAG010000007.1"/>
</dbReference>
<accession>A0ABN7YW27</accession>
<dbReference type="InterPro" id="IPR036937">
    <property type="entry name" value="Adhesion_dom_fimbrial_sf"/>
</dbReference>
<reference evidence="2 3" key="1">
    <citation type="submission" date="2021-08" db="EMBL/GenBank/DDBJ databases">
        <authorList>
            <person name="Peeters C."/>
        </authorList>
    </citation>
    <scope>NUCLEOTIDE SEQUENCE [LARGE SCALE GENOMIC DNA]</scope>
    <source>
        <strain evidence="2 3">LMG 32289</strain>
    </source>
</reference>
<keyword evidence="1" id="KW-0732">Signal</keyword>
<evidence type="ECO:0000313" key="3">
    <source>
        <dbReference type="Proteomes" id="UP000706525"/>
    </source>
</evidence>
<dbReference type="EMBL" id="CAJZAG010000007">
    <property type="protein sequence ID" value="CAG9176410.1"/>
    <property type="molecule type" value="Genomic_DNA"/>
</dbReference>
<keyword evidence="3" id="KW-1185">Reference proteome</keyword>